<sequence length="545" mass="59411">MPRVVPLCNNPLTRWSRNLRWPPSDLRTRVFDAAVGMGGGGTAFNATNTVRTSLYFDCSDPPFMLNATSAADIALLQHDAPSPSEEASSTSSATMRFGEAAFASAAPDWPLVAFENYVAGAQSIHATRVGMPCSPRRLVVGHENNGVDAKYLPSVNAAGKASATVDGASQGTRNVVVYIPQFGTSSSLNVVTCLGIGLFYSYLDAVFPDSRTLLTHSSEHLVASNLSENPACLERYTQPYSLMLPHDAKSTTEVGEYVTPARARVDQRPIHPMYYLQTEGEIQTLHGRFLDSLYERKIQRSPSSCRPLQRSLVSQRPLFGLSVLYENEFDQRNLGGMLRNANAFLVDHVFYTGRKKLNIMGAVGCQHYSRPIHLGPSPADAESHEGFLRHVDSILGSTIHERNAACAQFLLLSTGQEFLYTAEEQQDAASRDTVVTPNTTSTSHPESLRMFAALQAQGPATNICLTQPEASLNEAMGAAGTRYVILLVPQEGKLPHPALMSRVEGILHITPPLSRVREHRGLPSQVAGGIALARWCSIAHPELRW</sequence>
<dbReference type="Proteomes" id="UP000051952">
    <property type="component" value="Unassembled WGS sequence"/>
</dbReference>
<dbReference type="PANTHER" id="PTHR43191">
    <property type="entry name" value="RRNA METHYLTRANSFERASE 3"/>
    <property type="match status" value="1"/>
</dbReference>
<dbReference type="OMA" id="VLYENEY"/>
<dbReference type="GO" id="GO:0003723">
    <property type="term" value="F:RNA binding"/>
    <property type="evidence" value="ECO:0007669"/>
    <property type="project" value="TreeGrafter"/>
</dbReference>
<dbReference type="Gene3D" id="3.40.1280.10">
    <property type="match status" value="1"/>
</dbReference>
<dbReference type="InterPro" id="IPR051259">
    <property type="entry name" value="rRNA_Methyltransferase"/>
</dbReference>
<dbReference type="PANTHER" id="PTHR43191:SF2">
    <property type="entry name" value="RRNA METHYLTRANSFERASE 3, MITOCHONDRIAL"/>
    <property type="match status" value="1"/>
</dbReference>
<keyword evidence="2" id="KW-1185">Reference proteome</keyword>
<reference evidence="2" key="1">
    <citation type="submission" date="2015-09" db="EMBL/GenBank/DDBJ databases">
        <authorList>
            <consortium name="Pathogen Informatics"/>
        </authorList>
    </citation>
    <scope>NUCLEOTIDE SEQUENCE [LARGE SCALE GENOMIC DNA]</scope>
    <source>
        <strain evidence="2">Lake Konstanz</strain>
    </source>
</reference>
<dbReference type="EMBL" id="CYKH01000419">
    <property type="protein sequence ID" value="CUF83025.1"/>
    <property type="molecule type" value="Genomic_DNA"/>
</dbReference>
<evidence type="ECO:0000313" key="1">
    <source>
        <dbReference type="EMBL" id="CUF83025.1"/>
    </source>
</evidence>
<gene>
    <name evidence="1" type="ORF">BSAL_66100</name>
</gene>
<dbReference type="VEuPathDB" id="TriTrypDB:BSAL_66100"/>
<dbReference type="OrthoDB" id="239614at2759"/>
<organism evidence="1 2">
    <name type="scientific">Bodo saltans</name>
    <name type="common">Flagellated protozoan</name>
    <dbReference type="NCBI Taxonomy" id="75058"/>
    <lineage>
        <taxon>Eukaryota</taxon>
        <taxon>Discoba</taxon>
        <taxon>Euglenozoa</taxon>
        <taxon>Kinetoplastea</taxon>
        <taxon>Metakinetoplastina</taxon>
        <taxon>Eubodonida</taxon>
        <taxon>Bodonidae</taxon>
        <taxon>Bodo</taxon>
    </lineage>
</organism>
<protein>
    <submittedName>
        <fullName evidence="1">Uncharacterized protein</fullName>
    </submittedName>
</protein>
<dbReference type="AlphaFoldDB" id="A0A0S4IV62"/>
<proteinExistence type="predicted"/>
<evidence type="ECO:0000313" key="2">
    <source>
        <dbReference type="Proteomes" id="UP000051952"/>
    </source>
</evidence>
<accession>A0A0S4IV62</accession>
<dbReference type="InterPro" id="IPR029026">
    <property type="entry name" value="tRNA_m1G_MTases_N"/>
</dbReference>
<name>A0A0S4IV62_BODSA</name>